<gene>
    <name evidence="9" type="ORF">NBG4_20091</name>
</gene>
<feature type="transmembrane region" description="Helical" evidence="7">
    <location>
        <begin position="20"/>
        <end position="39"/>
    </location>
</feature>
<keyword evidence="4 7" id="KW-1133">Transmembrane helix</keyword>
<keyword evidence="10" id="KW-1185">Reference proteome</keyword>
<dbReference type="GO" id="GO:0005886">
    <property type="term" value="C:plasma membrane"/>
    <property type="evidence" value="ECO:0007669"/>
    <property type="project" value="UniProtKB-SubCell"/>
</dbReference>
<evidence type="ECO:0000256" key="7">
    <source>
        <dbReference type="SAM" id="Phobius"/>
    </source>
</evidence>
<keyword evidence="5 7" id="KW-0472">Membrane</keyword>
<organism evidence="9 10">
    <name type="scientific">Candidatus Sulfobium mesophilum</name>
    <dbReference type="NCBI Taxonomy" id="2016548"/>
    <lineage>
        <taxon>Bacteria</taxon>
        <taxon>Pseudomonadati</taxon>
        <taxon>Nitrospirota</taxon>
        <taxon>Nitrospiria</taxon>
        <taxon>Nitrospirales</taxon>
        <taxon>Nitrospiraceae</taxon>
        <taxon>Candidatus Sulfobium</taxon>
    </lineage>
</organism>
<dbReference type="GO" id="GO:0009055">
    <property type="term" value="F:electron transfer activity"/>
    <property type="evidence" value="ECO:0007669"/>
    <property type="project" value="InterPro"/>
</dbReference>
<dbReference type="InterPro" id="IPR016174">
    <property type="entry name" value="Di-haem_cyt_TM"/>
</dbReference>
<dbReference type="EMBL" id="OUUY01000064">
    <property type="protein sequence ID" value="SPQ00285.1"/>
    <property type="molecule type" value="Genomic_DNA"/>
</dbReference>
<dbReference type="Proteomes" id="UP000245125">
    <property type="component" value="Unassembled WGS sequence"/>
</dbReference>
<evidence type="ECO:0000256" key="4">
    <source>
        <dbReference type="ARBA" id="ARBA00022989"/>
    </source>
</evidence>
<dbReference type="Pfam" id="PF01292">
    <property type="entry name" value="Ni_hydr_CYTB"/>
    <property type="match status" value="1"/>
</dbReference>
<keyword evidence="2" id="KW-1003">Cell membrane</keyword>
<feature type="transmembrane region" description="Helical" evidence="7">
    <location>
        <begin position="67"/>
        <end position="88"/>
    </location>
</feature>
<protein>
    <submittedName>
        <fullName evidence="9">Deca-heme C-type cytochrome-like protein</fullName>
    </submittedName>
</protein>
<dbReference type="GO" id="GO:0022904">
    <property type="term" value="P:respiratory electron transport chain"/>
    <property type="evidence" value="ECO:0007669"/>
    <property type="project" value="InterPro"/>
</dbReference>
<dbReference type="SUPFAM" id="SSF81342">
    <property type="entry name" value="Transmembrane di-heme cytochromes"/>
    <property type="match status" value="1"/>
</dbReference>
<evidence type="ECO:0000256" key="6">
    <source>
        <dbReference type="SAM" id="MobiDB-lite"/>
    </source>
</evidence>
<name>A0A2U3QG04_9BACT</name>
<sequence length="255" mass="29149">MTETGKGDGEYIRRFHPLRIIEHQANAIAFIVLVVTGLSQKFHDSSWSDWAIMNLGGIDNTRLIHRYTGLLLGYLTFQHILIASYGVIAKKWMPFMVINIKDFTDAIDNLKYYFGITDSPARCDRYDYKQKFEYWGVIIGGILMALTGLTLWFPTKVFHLIPFLPGQIIPAAKALHTNEALLAFLVIVIWHVYNSVFSPDVFPLDTAIFTGKISKERMIHEHPIEYERLTGVKLEDHSEKDVAETEEEPDIKSAS</sequence>
<evidence type="ECO:0000256" key="5">
    <source>
        <dbReference type="ARBA" id="ARBA00023136"/>
    </source>
</evidence>
<feature type="region of interest" description="Disordered" evidence="6">
    <location>
        <begin position="236"/>
        <end position="255"/>
    </location>
</feature>
<keyword evidence="3 7" id="KW-0812">Transmembrane</keyword>
<evidence type="ECO:0000259" key="8">
    <source>
        <dbReference type="Pfam" id="PF01292"/>
    </source>
</evidence>
<evidence type="ECO:0000313" key="9">
    <source>
        <dbReference type="EMBL" id="SPQ00285.1"/>
    </source>
</evidence>
<dbReference type="AlphaFoldDB" id="A0A2U3QG04"/>
<dbReference type="PANTHER" id="PTHR30485:SF0">
    <property type="entry name" value="NI_FE-HYDROGENASE 1 B-TYPE CYTOCHROME SUBUNIT-RELATED"/>
    <property type="match status" value="1"/>
</dbReference>
<evidence type="ECO:0000256" key="3">
    <source>
        <dbReference type="ARBA" id="ARBA00022692"/>
    </source>
</evidence>
<comment type="subcellular location">
    <subcellularLocation>
        <location evidence="1">Cell membrane</location>
        <topology evidence="1">Multi-pass membrane protein</topology>
    </subcellularLocation>
</comment>
<feature type="domain" description="Cytochrome b561 bacterial/Ni-hydrogenase" evidence="8">
    <location>
        <begin position="17"/>
        <end position="197"/>
    </location>
</feature>
<evidence type="ECO:0000256" key="2">
    <source>
        <dbReference type="ARBA" id="ARBA00022475"/>
    </source>
</evidence>
<evidence type="ECO:0000256" key="1">
    <source>
        <dbReference type="ARBA" id="ARBA00004651"/>
    </source>
</evidence>
<dbReference type="InterPro" id="IPR051542">
    <property type="entry name" value="Hydrogenase_cytochrome"/>
</dbReference>
<reference evidence="10" key="1">
    <citation type="submission" date="2018-03" db="EMBL/GenBank/DDBJ databases">
        <authorList>
            <person name="Zecchin S."/>
        </authorList>
    </citation>
    <scope>NUCLEOTIDE SEQUENCE [LARGE SCALE GENOMIC DNA]</scope>
</reference>
<dbReference type="PANTHER" id="PTHR30485">
    <property type="entry name" value="NI/FE-HYDROGENASE 1 B-TYPE CYTOCHROME SUBUNIT"/>
    <property type="match status" value="1"/>
</dbReference>
<proteinExistence type="predicted"/>
<dbReference type="InterPro" id="IPR011577">
    <property type="entry name" value="Cyt_b561_bac/Ni-Hgenase"/>
</dbReference>
<dbReference type="GO" id="GO:0020037">
    <property type="term" value="F:heme binding"/>
    <property type="evidence" value="ECO:0007669"/>
    <property type="project" value="TreeGrafter"/>
</dbReference>
<feature type="transmembrane region" description="Helical" evidence="7">
    <location>
        <begin position="134"/>
        <end position="154"/>
    </location>
</feature>
<evidence type="ECO:0000313" key="10">
    <source>
        <dbReference type="Proteomes" id="UP000245125"/>
    </source>
</evidence>
<accession>A0A2U3QG04</accession>
<dbReference type="Gene3D" id="1.20.950.20">
    <property type="entry name" value="Transmembrane di-heme cytochromes, Chain C"/>
    <property type="match status" value="1"/>
</dbReference>